<dbReference type="AlphaFoldDB" id="A0A1Z1M2T5"/>
<dbReference type="GO" id="GO:0006412">
    <property type="term" value="P:translation"/>
    <property type="evidence" value="ECO:0007669"/>
    <property type="project" value="UniProtKB-UniRule"/>
</dbReference>
<evidence type="ECO:0000313" key="6">
    <source>
        <dbReference type="EMBL" id="ARW60379.1"/>
    </source>
</evidence>
<dbReference type="GeneID" id="33353499"/>
<sequence length="64" mass="7379">MSKICQLSGKFANNGNKVSHSNVKTKKIQNVNLQVKRIWSVKKNCWIRMKVSSKVIKSLHKIKL</sequence>
<dbReference type="RefSeq" id="YP_009392031.1">
    <property type="nucleotide sequence ID" value="NC_035261.1"/>
</dbReference>
<dbReference type="GO" id="GO:0009507">
    <property type="term" value="C:chloroplast"/>
    <property type="evidence" value="ECO:0007669"/>
    <property type="project" value="UniProtKB-SubCell"/>
</dbReference>
<dbReference type="Gene3D" id="2.30.170.40">
    <property type="entry name" value="Ribosomal protein L28/L24"/>
    <property type="match status" value="1"/>
</dbReference>
<geneLocation type="chloroplast" evidence="6"/>
<reference evidence="6" key="1">
    <citation type="journal article" date="2017" name="J. Phycol.">
        <title>Analysis of chloroplast genomes and a supermatrix inform reclassification of the Rhodomelaceae (Rhodophyta).</title>
        <authorList>
            <person name="Diaz-Tapia P."/>
            <person name="Maggs C.A."/>
            <person name="West J.A."/>
            <person name="Verbruggen H."/>
        </authorList>
    </citation>
    <scope>NUCLEOTIDE SEQUENCE</scope>
    <source>
        <strain evidence="6">JH1427</strain>
    </source>
</reference>
<gene>
    <name evidence="5 6" type="primary">rpl28</name>
</gene>
<dbReference type="InterPro" id="IPR034704">
    <property type="entry name" value="Ribosomal_bL28/bL31-like_sf"/>
</dbReference>
<keyword evidence="6" id="KW-0150">Chloroplast</keyword>
<comment type="subcellular location">
    <subcellularLocation>
        <location evidence="5">Plastid</location>
        <location evidence="5">Chloroplast</location>
    </subcellularLocation>
</comment>
<dbReference type="GO" id="GO:1990904">
    <property type="term" value="C:ribonucleoprotein complex"/>
    <property type="evidence" value="ECO:0007669"/>
    <property type="project" value="UniProtKB-KW"/>
</dbReference>
<accession>A0A1Z1M2T5</accession>
<dbReference type="InterPro" id="IPR001383">
    <property type="entry name" value="Ribosomal_bL28_bact-type"/>
</dbReference>
<evidence type="ECO:0000256" key="4">
    <source>
        <dbReference type="ARBA" id="ARBA00035265"/>
    </source>
</evidence>
<dbReference type="Pfam" id="PF00830">
    <property type="entry name" value="Ribosomal_L28"/>
    <property type="match status" value="1"/>
</dbReference>
<keyword evidence="6" id="KW-0934">Plastid</keyword>
<comment type="similarity">
    <text evidence="1 5">Belongs to the bacterial ribosomal protein bL28 family.</text>
</comment>
<dbReference type="EMBL" id="MF101413">
    <property type="protein sequence ID" value="ARW60379.1"/>
    <property type="molecule type" value="Genomic_DNA"/>
</dbReference>
<dbReference type="HAMAP" id="MF_00373">
    <property type="entry name" value="Ribosomal_bL28"/>
    <property type="match status" value="1"/>
</dbReference>
<protein>
    <recommendedName>
        <fullName evidence="4 5">Large ribosomal subunit protein bL28c</fullName>
    </recommendedName>
</protein>
<evidence type="ECO:0000256" key="1">
    <source>
        <dbReference type="ARBA" id="ARBA00008760"/>
    </source>
</evidence>
<dbReference type="PANTHER" id="PTHR13528">
    <property type="entry name" value="39S RIBOSOMAL PROTEIN L28, MITOCHONDRIAL"/>
    <property type="match status" value="1"/>
</dbReference>
<evidence type="ECO:0000256" key="2">
    <source>
        <dbReference type="ARBA" id="ARBA00022980"/>
    </source>
</evidence>
<dbReference type="PANTHER" id="PTHR13528:SF2">
    <property type="entry name" value="LARGE RIBOSOMAL SUBUNIT PROTEIN BL28M"/>
    <property type="match status" value="1"/>
</dbReference>
<evidence type="ECO:0000256" key="5">
    <source>
        <dbReference type="HAMAP-Rule" id="MF_00373"/>
    </source>
</evidence>
<dbReference type="GO" id="GO:0003735">
    <property type="term" value="F:structural constituent of ribosome"/>
    <property type="evidence" value="ECO:0007669"/>
    <property type="project" value="InterPro"/>
</dbReference>
<evidence type="ECO:0000256" key="3">
    <source>
        <dbReference type="ARBA" id="ARBA00023274"/>
    </source>
</evidence>
<dbReference type="InterPro" id="IPR037147">
    <property type="entry name" value="Ribosomal_bL28_sf"/>
</dbReference>
<dbReference type="SUPFAM" id="SSF143800">
    <property type="entry name" value="L28p-like"/>
    <property type="match status" value="1"/>
</dbReference>
<proteinExistence type="inferred from homology"/>
<keyword evidence="3 5" id="KW-0687">Ribonucleoprotein</keyword>
<organism evidence="6">
    <name type="scientific">Periphykon beckeri</name>
    <dbReference type="NCBI Taxonomy" id="2006982"/>
    <lineage>
        <taxon>Eukaryota</taxon>
        <taxon>Rhodophyta</taxon>
        <taxon>Florideophyceae</taxon>
        <taxon>Rhodymeniophycidae</taxon>
        <taxon>Ceramiales</taxon>
        <taxon>Rhodomelaceae</taxon>
        <taxon>Periphykon</taxon>
    </lineage>
</organism>
<dbReference type="InterPro" id="IPR026569">
    <property type="entry name" value="Ribosomal_bL28"/>
</dbReference>
<name>A0A1Z1M2T5_9FLOR</name>
<keyword evidence="2 5" id="KW-0689">Ribosomal protein</keyword>
<dbReference type="GO" id="GO:0005840">
    <property type="term" value="C:ribosome"/>
    <property type="evidence" value="ECO:0007669"/>
    <property type="project" value="UniProtKB-KW"/>
</dbReference>
<dbReference type="NCBIfam" id="TIGR00009">
    <property type="entry name" value="L28"/>
    <property type="match status" value="1"/>
</dbReference>